<name>A0AAW5KRG5_9FIRM</name>
<dbReference type="SUPFAM" id="SSF140731">
    <property type="entry name" value="PA2201 C-terminal domain-like"/>
    <property type="match status" value="1"/>
</dbReference>
<sequence>MRDTIKSKEYFDEYILKMSEGIKRFEEGIAAGKYLNDKILFVKDYILQKKIGIIIAKYSKGDSIEEIKKEFESSLDLFGEAWDDSVYESNIIFASLAYLLNLDDGKLNIIKNKLRKSETYDSLLDFILIGNKSEFDTSKISFPRPYKKLVKSINDEDRDAFLKYLRGWYKGSVDSAWYGTHELVNKYQYYGYWCFEAGAIAKRLGFVDDDLKNEQYYPYDMVHFN</sequence>
<organism evidence="3 4">
    <name type="scientific">Ruminococcus bicirculans</name>
    <name type="common">ex Wegman et al. 2014</name>
    <dbReference type="NCBI Taxonomy" id="1160721"/>
    <lineage>
        <taxon>Bacteria</taxon>
        <taxon>Bacillati</taxon>
        <taxon>Bacillota</taxon>
        <taxon>Clostridia</taxon>
        <taxon>Eubacteriales</taxon>
        <taxon>Oscillospiraceae</taxon>
        <taxon>Ruminococcus</taxon>
    </lineage>
</organism>
<reference evidence="3" key="1">
    <citation type="submission" date="2022-06" db="EMBL/GenBank/DDBJ databases">
        <title>Isolation of gut microbiota from human fecal samples.</title>
        <authorList>
            <person name="Pamer E.G."/>
            <person name="Barat B."/>
            <person name="Waligurski E."/>
            <person name="Medina S."/>
            <person name="Paddock L."/>
            <person name="Mostad J."/>
        </authorList>
    </citation>
    <scope>NUCLEOTIDE SEQUENCE</scope>
    <source>
        <strain evidence="3">DFI.5.57</strain>
    </source>
</reference>
<protein>
    <submittedName>
        <fullName evidence="3">PoNi-like cognate immunity protein</fullName>
    </submittedName>
</protein>
<evidence type="ECO:0000259" key="1">
    <source>
        <dbReference type="Pfam" id="PF08928"/>
    </source>
</evidence>
<feature type="domain" description="PoNi N-terminal" evidence="1">
    <location>
        <begin position="8"/>
        <end position="107"/>
    </location>
</feature>
<dbReference type="InterPro" id="IPR015024">
    <property type="entry name" value="PoNi_N"/>
</dbReference>
<dbReference type="EMBL" id="JANGCN010000019">
    <property type="protein sequence ID" value="MCQ5153493.1"/>
    <property type="molecule type" value="Genomic_DNA"/>
</dbReference>
<feature type="domain" description="PoNi C-terminal" evidence="2">
    <location>
        <begin position="121"/>
        <end position="221"/>
    </location>
</feature>
<dbReference type="RefSeq" id="WP_117924927.1">
    <property type="nucleotide sequence ID" value="NZ_JADMYU010000029.1"/>
</dbReference>
<dbReference type="AlphaFoldDB" id="A0AAW5KRG5"/>
<dbReference type="InterPro" id="IPR015025">
    <property type="entry name" value="PoNi_C"/>
</dbReference>
<evidence type="ECO:0000313" key="3">
    <source>
        <dbReference type="EMBL" id="MCQ5153493.1"/>
    </source>
</evidence>
<comment type="caution">
    <text evidence="3">The sequence shown here is derived from an EMBL/GenBank/DDBJ whole genome shotgun (WGS) entry which is preliminary data.</text>
</comment>
<dbReference type="Pfam" id="PF08929">
    <property type="entry name" value="PoNi_C"/>
    <property type="match status" value="1"/>
</dbReference>
<evidence type="ECO:0000259" key="2">
    <source>
        <dbReference type="Pfam" id="PF08929"/>
    </source>
</evidence>
<dbReference type="InterPro" id="IPR028983">
    <property type="entry name" value="PA2201-like_C"/>
</dbReference>
<gene>
    <name evidence="3" type="ORF">NE632_09240</name>
</gene>
<dbReference type="Pfam" id="PF08928">
    <property type="entry name" value="PoNi_N"/>
    <property type="match status" value="1"/>
</dbReference>
<proteinExistence type="predicted"/>
<evidence type="ECO:0000313" key="4">
    <source>
        <dbReference type="Proteomes" id="UP001206236"/>
    </source>
</evidence>
<dbReference type="Proteomes" id="UP001206236">
    <property type="component" value="Unassembled WGS sequence"/>
</dbReference>
<accession>A0AAW5KRG5</accession>
<dbReference type="Gene3D" id="1.10.3920.10">
    <property type="entry name" value="PA2201 C-terminal domain-like"/>
    <property type="match status" value="1"/>
</dbReference>